<evidence type="ECO:0000313" key="9">
    <source>
        <dbReference type="Proteomes" id="UP000245916"/>
    </source>
</evidence>
<reference evidence="8 9" key="1">
    <citation type="submission" date="2018-05" db="EMBL/GenBank/DDBJ databases">
        <title>Genome of Sphingosinicella humi QZX222.</title>
        <authorList>
            <person name="Qiao Z."/>
            <person name="Wang G."/>
        </authorList>
    </citation>
    <scope>NUCLEOTIDE SEQUENCE [LARGE SCALE GENOMIC DNA]</scope>
    <source>
        <strain evidence="8 9">QZX222</strain>
    </source>
</reference>
<evidence type="ECO:0000256" key="2">
    <source>
        <dbReference type="ARBA" id="ARBA00013855"/>
    </source>
</evidence>
<protein>
    <recommendedName>
        <fullName evidence="2">Cell shape-determining protein MreC</fullName>
    </recommendedName>
    <alternativeName>
        <fullName evidence="4">Cell shape protein MreC</fullName>
    </alternativeName>
</protein>
<dbReference type="NCBIfam" id="TIGR00219">
    <property type="entry name" value="mreC"/>
    <property type="match status" value="1"/>
</dbReference>
<gene>
    <name evidence="8" type="ORF">DF286_12950</name>
</gene>
<name>A0A2U2J5Q8_9SPHN</name>
<evidence type="ECO:0000256" key="6">
    <source>
        <dbReference type="SAM" id="Phobius"/>
    </source>
</evidence>
<keyword evidence="6" id="KW-1133">Transmembrane helix</keyword>
<dbReference type="InterPro" id="IPR042177">
    <property type="entry name" value="Cell/Rod_1"/>
</dbReference>
<dbReference type="EMBL" id="QFFF01000001">
    <property type="protein sequence ID" value="PWG03683.1"/>
    <property type="molecule type" value="Genomic_DNA"/>
</dbReference>
<keyword evidence="9" id="KW-1185">Reference proteome</keyword>
<dbReference type="InterPro" id="IPR007221">
    <property type="entry name" value="MreC"/>
</dbReference>
<dbReference type="GO" id="GO:0005886">
    <property type="term" value="C:plasma membrane"/>
    <property type="evidence" value="ECO:0007669"/>
    <property type="project" value="TreeGrafter"/>
</dbReference>
<dbReference type="NCBIfam" id="NF010513">
    <property type="entry name" value="PRK13922.12-3"/>
    <property type="match status" value="1"/>
</dbReference>
<dbReference type="PANTHER" id="PTHR34138">
    <property type="entry name" value="CELL SHAPE-DETERMINING PROTEIN MREC"/>
    <property type="match status" value="1"/>
</dbReference>
<dbReference type="OrthoDB" id="8478127at2"/>
<comment type="similarity">
    <text evidence="1">Belongs to the MreC family.</text>
</comment>
<dbReference type="Proteomes" id="UP000245916">
    <property type="component" value="Unassembled WGS sequence"/>
</dbReference>
<dbReference type="PANTHER" id="PTHR34138:SF1">
    <property type="entry name" value="CELL SHAPE-DETERMINING PROTEIN MREC"/>
    <property type="match status" value="1"/>
</dbReference>
<keyword evidence="6" id="KW-0472">Membrane</keyword>
<comment type="caution">
    <text evidence="8">The sequence shown here is derived from an EMBL/GenBank/DDBJ whole genome shotgun (WGS) entry which is preliminary data.</text>
</comment>
<evidence type="ECO:0000259" key="7">
    <source>
        <dbReference type="Pfam" id="PF04085"/>
    </source>
</evidence>
<dbReference type="AlphaFoldDB" id="A0A2U2J5Q8"/>
<keyword evidence="6" id="KW-0812">Transmembrane</keyword>
<feature type="transmembrane region" description="Helical" evidence="6">
    <location>
        <begin position="20"/>
        <end position="42"/>
    </location>
</feature>
<dbReference type="Gene3D" id="2.40.10.350">
    <property type="entry name" value="Rod shape-determining protein MreC, domain 2"/>
    <property type="match status" value="1"/>
</dbReference>
<dbReference type="InterPro" id="IPR042175">
    <property type="entry name" value="Cell/Rod_MreC_2"/>
</dbReference>
<dbReference type="RefSeq" id="WP_109271822.1">
    <property type="nucleotide sequence ID" value="NZ_QFFF01000001.1"/>
</dbReference>
<keyword evidence="5" id="KW-0175">Coiled coil</keyword>
<organism evidence="8 9">
    <name type="scientific">Allosphingosinicella humi</name>
    <dbReference type="NCBI Taxonomy" id="2068657"/>
    <lineage>
        <taxon>Bacteria</taxon>
        <taxon>Pseudomonadati</taxon>
        <taxon>Pseudomonadota</taxon>
        <taxon>Alphaproteobacteria</taxon>
        <taxon>Sphingomonadales</taxon>
        <taxon>Sphingomonadaceae</taxon>
        <taxon>Allosphingosinicella</taxon>
    </lineage>
</organism>
<sequence>MAPPKTRRPGFSRRAQYGLFIGYVVAVGGVLFAVLLLIVAMVDPRGFNALRGAALDATLPISSAGRAVVRGVTNSGEAVSHYFMAASQNDDLKRQLEATHNRLVEARALELENRRLKRLLKLTKDLTEEVATTRIVSSSFDSSRRLATIAAGRGDGVQIGYPVRAPEGLIGRVVETGHFASRVLLLTDGASNVPVQLAREGTPAMATGLGDGTIEIKPLELGENPFKRGDVFVTSGTGGIYAPGIPVAMVVSADRDRTIARPLADPARIDFAVVQSLYEPAAGEPLAPAPTQTADAAQ</sequence>
<feature type="domain" description="Rod shape-determining protein MreC beta-barrel core" evidence="7">
    <location>
        <begin position="135"/>
        <end position="273"/>
    </location>
</feature>
<dbReference type="GO" id="GO:0008360">
    <property type="term" value="P:regulation of cell shape"/>
    <property type="evidence" value="ECO:0007669"/>
    <property type="project" value="UniProtKB-KW"/>
</dbReference>
<dbReference type="Gene3D" id="2.40.10.340">
    <property type="entry name" value="Rod shape-determining protein MreC, domain 1"/>
    <property type="match status" value="1"/>
</dbReference>
<feature type="coiled-coil region" evidence="5">
    <location>
        <begin position="89"/>
        <end position="129"/>
    </location>
</feature>
<evidence type="ECO:0000256" key="4">
    <source>
        <dbReference type="ARBA" id="ARBA00032089"/>
    </source>
</evidence>
<dbReference type="InterPro" id="IPR055342">
    <property type="entry name" value="MreC_beta-barrel_core"/>
</dbReference>
<dbReference type="Pfam" id="PF04085">
    <property type="entry name" value="MreC"/>
    <property type="match status" value="1"/>
</dbReference>
<accession>A0A2U2J5Q8</accession>
<evidence type="ECO:0000256" key="3">
    <source>
        <dbReference type="ARBA" id="ARBA00022960"/>
    </source>
</evidence>
<evidence type="ECO:0000256" key="5">
    <source>
        <dbReference type="SAM" id="Coils"/>
    </source>
</evidence>
<proteinExistence type="inferred from homology"/>
<evidence type="ECO:0000256" key="1">
    <source>
        <dbReference type="ARBA" id="ARBA00009369"/>
    </source>
</evidence>
<evidence type="ECO:0000313" key="8">
    <source>
        <dbReference type="EMBL" id="PWG03683.1"/>
    </source>
</evidence>
<keyword evidence="3" id="KW-0133">Cell shape</keyword>